<dbReference type="GO" id="GO:0009693">
    <property type="term" value="P:ethylene biosynthetic process"/>
    <property type="evidence" value="ECO:0007669"/>
    <property type="project" value="UniProtKB-KW"/>
</dbReference>
<keyword evidence="6" id="KW-0266">Ethylene biosynthesis</keyword>
<dbReference type="Pfam" id="PF03171">
    <property type="entry name" value="2OG-FeII_Oxy"/>
    <property type="match status" value="1"/>
</dbReference>
<dbReference type="OrthoDB" id="21825at2"/>
<evidence type="ECO:0000256" key="10">
    <source>
        <dbReference type="ARBA" id="ARBA00049359"/>
    </source>
</evidence>
<dbReference type="Pfam" id="PF14226">
    <property type="entry name" value="DIOX_N"/>
    <property type="match status" value="1"/>
</dbReference>
<evidence type="ECO:0000256" key="8">
    <source>
        <dbReference type="ARBA" id="ARBA00031282"/>
    </source>
</evidence>
<dbReference type="EMBL" id="FNYD01000001">
    <property type="protein sequence ID" value="SEI49109.1"/>
    <property type="molecule type" value="Genomic_DNA"/>
</dbReference>
<evidence type="ECO:0000256" key="12">
    <source>
        <dbReference type="SAM" id="MobiDB-lite"/>
    </source>
</evidence>
<evidence type="ECO:0000256" key="4">
    <source>
        <dbReference type="ARBA" id="ARBA00012531"/>
    </source>
</evidence>
<dbReference type="GO" id="GO:0046872">
    <property type="term" value="F:metal ion binding"/>
    <property type="evidence" value="ECO:0007669"/>
    <property type="project" value="UniProtKB-KW"/>
</dbReference>
<feature type="domain" description="Fe2OG dioxygenase" evidence="13">
    <location>
        <begin position="166"/>
        <end position="268"/>
    </location>
</feature>
<accession>A0A1H6QZP7</accession>
<sequence>MIDDLDLARLNARHPEEMQRLAHAVEEIGFLKLSNTALTGDRVRRVLAAYRDFFTLPEEDKRGVDMARTGSNRGWGAPQTEQVDPDANPDFKEVFDCGYELPDGNPYATRGLSVYAPNLWPGHPAGFRAEVQGYYTEACAVAMQVLRAIAAATGRDEHYFDTAFETPMALLRGNYYPARPDWAGDKDFGIAAHTDYGCLTLLATDGVGGLEAQMPDGTWVGVRADPGTFVINFGEMLEFWTDGQIKATPHRVRGGPEERISIPMFFNPGYDTNVAPPGSAQAISAGMHLTRRYSETYLHLNAAG</sequence>
<evidence type="ECO:0000313" key="15">
    <source>
        <dbReference type="Proteomes" id="UP000199379"/>
    </source>
</evidence>
<dbReference type="EC" id="1.13.12.19" evidence="4"/>
<organism evidence="14 15">
    <name type="scientific">Cribrihabitans marinus</name>
    <dbReference type="NCBI Taxonomy" id="1227549"/>
    <lineage>
        <taxon>Bacteria</taxon>
        <taxon>Pseudomonadati</taxon>
        <taxon>Pseudomonadota</taxon>
        <taxon>Alphaproteobacteria</taxon>
        <taxon>Rhodobacterales</taxon>
        <taxon>Paracoccaceae</taxon>
        <taxon>Cribrihabitans</taxon>
    </lineage>
</organism>
<evidence type="ECO:0000256" key="3">
    <source>
        <dbReference type="ARBA" id="ARBA00012293"/>
    </source>
</evidence>
<dbReference type="InterPro" id="IPR027443">
    <property type="entry name" value="IPNS-like_sf"/>
</dbReference>
<dbReference type="InterPro" id="IPR005123">
    <property type="entry name" value="Oxoglu/Fe-dep_dioxygenase_dom"/>
</dbReference>
<evidence type="ECO:0000313" key="14">
    <source>
        <dbReference type="EMBL" id="SEI49109.1"/>
    </source>
</evidence>
<dbReference type="PROSITE" id="PS51471">
    <property type="entry name" value="FE2OG_OXY"/>
    <property type="match status" value="1"/>
</dbReference>
<dbReference type="InterPro" id="IPR044861">
    <property type="entry name" value="IPNS-like_FE2OG_OXY"/>
</dbReference>
<evidence type="ECO:0000256" key="5">
    <source>
        <dbReference type="ARBA" id="ARBA00019045"/>
    </source>
</evidence>
<dbReference type="Proteomes" id="UP000199379">
    <property type="component" value="Unassembled WGS sequence"/>
</dbReference>
<dbReference type="InterPro" id="IPR026992">
    <property type="entry name" value="DIOX_N"/>
</dbReference>
<comment type="catalytic activity">
    <reaction evidence="10">
        <text>L-arginine + 2-oxoglutarate + O2 = guanidine + L-glutamate 5-semialdehyde + succinate + CO2</text>
        <dbReference type="Rhea" id="RHEA:31535"/>
        <dbReference type="ChEBI" id="CHEBI:15379"/>
        <dbReference type="ChEBI" id="CHEBI:16526"/>
        <dbReference type="ChEBI" id="CHEBI:16810"/>
        <dbReference type="ChEBI" id="CHEBI:30031"/>
        <dbReference type="ChEBI" id="CHEBI:30087"/>
        <dbReference type="ChEBI" id="CHEBI:32682"/>
        <dbReference type="ChEBI" id="CHEBI:58066"/>
        <dbReference type="EC" id="1.14.20.7"/>
    </reaction>
</comment>
<comment type="pathway">
    <text evidence="2">Alkene biosynthesis; ethylene biosynthesis via 2-oxoglutarate.</text>
</comment>
<feature type="region of interest" description="Disordered" evidence="12">
    <location>
        <begin position="65"/>
        <end position="87"/>
    </location>
</feature>
<reference evidence="14 15" key="1">
    <citation type="submission" date="2016-10" db="EMBL/GenBank/DDBJ databases">
        <authorList>
            <person name="de Groot N.N."/>
        </authorList>
    </citation>
    <scope>NUCLEOTIDE SEQUENCE [LARGE SCALE GENOMIC DNA]</scope>
    <source>
        <strain evidence="14 15">DSM 29340</strain>
    </source>
</reference>
<proteinExistence type="inferred from homology"/>
<dbReference type="SUPFAM" id="SSF51197">
    <property type="entry name" value="Clavaminate synthase-like"/>
    <property type="match status" value="1"/>
</dbReference>
<keyword evidence="11" id="KW-0479">Metal-binding</keyword>
<dbReference type="AlphaFoldDB" id="A0A1H6QZP7"/>
<dbReference type="STRING" id="1227549.SAMN05444007_101357"/>
<name>A0A1H6QZP7_9RHOB</name>
<evidence type="ECO:0000256" key="1">
    <source>
        <dbReference type="ARBA" id="ARBA00001954"/>
    </source>
</evidence>
<dbReference type="PRINTS" id="PR00682">
    <property type="entry name" value="IPNSYNTHASE"/>
</dbReference>
<dbReference type="Gene3D" id="2.60.120.330">
    <property type="entry name" value="B-lactam Antibiotic, Isopenicillin N Synthase, Chain"/>
    <property type="match status" value="1"/>
</dbReference>
<dbReference type="PANTHER" id="PTHR47990">
    <property type="entry name" value="2-OXOGLUTARATE (2OG) AND FE(II)-DEPENDENT OXYGENASE SUPERFAMILY PROTEIN-RELATED"/>
    <property type="match status" value="1"/>
</dbReference>
<comment type="similarity">
    <text evidence="11">Belongs to the iron/ascorbate-dependent oxidoreductase family.</text>
</comment>
<evidence type="ECO:0000256" key="11">
    <source>
        <dbReference type="RuleBase" id="RU003682"/>
    </source>
</evidence>
<evidence type="ECO:0000256" key="7">
    <source>
        <dbReference type="ARBA" id="ARBA00031011"/>
    </source>
</evidence>
<dbReference type="GO" id="GO:0102276">
    <property type="term" value="F:2-oxoglutarate oxygenase/decarboxylase (ethylene-forming) activity"/>
    <property type="evidence" value="ECO:0007669"/>
    <property type="project" value="UniProtKB-EC"/>
</dbReference>
<keyword evidence="11" id="KW-0408">Iron</keyword>
<evidence type="ECO:0000259" key="13">
    <source>
        <dbReference type="PROSITE" id="PS51471"/>
    </source>
</evidence>
<keyword evidence="15" id="KW-1185">Reference proteome</keyword>
<evidence type="ECO:0000256" key="2">
    <source>
        <dbReference type="ARBA" id="ARBA00004767"/>
    </source>
</evidence>
<comment type="catalytic activity">
    <reaction evidence="9">
        <text>2-oxoglutarate + O2 + 2 H(+) = ethene + 3 CO2 + H2O</text>
        <dbReference type="Rhea" id="RHEA:31523"/>
        <dbReference type="ChEBI" id="CHEBI:15377"/>
        <dbReference type="ChEBI" id="CHEBI:15378"/>
        <dbReference type="ChEBI" id="CHEBI:15379"/>
        <dbReference type="ChEBI" id="CHEBI:16526"/>
        <dbReference type="ChEBI" id="CHEBI:16810"/>
        <dbReference type="ChEBI" id="CHEBI:18153"/>
        <dbReference type="EC" id="1.13.12.19"/>
    </reaction>
</comment>
<dbReference type="InterPro" id="IPR050231">
    <property type="entry name" value="Iron_ascorbate_oxido_reductase"/>
</dbReference>
<dbReference type="EC" id="1.14.20.7" evidence="3"/>
<keyword evidence="11" id="KW-0560">Oxidoreductase</keyword>
<evidence type="ECO:0000256" key="9">
    <source>
        <dbReference type="ARBA" id="ARBA00047725"/>
    </source>
</evidence>
<comment type="cofactor">
    <cofactor evidence="1">
        <name>Fe(2+)</name>
        <dbReference type="ChEBI" id="CHEBI:29033"/>
    </cofactor>
</comment>
<dbReference type="RefSeq" id="WP_092361923.1">
    <property type="nucleotide sequence ID" value="NZ_BMGV01000001.1"/>
</dbReference>
<evidence type="ECO:0000256" key="6">
    <source>
        <dbReference type="ARBA" id="ARBA00022666"/>
    </source>
</evidence>
<gene>
    <name evidence="14" type="ORF">SAMN05444007_101357</name>
</gene>
<protein>
    <recommendedName>
        <fullName evidence="5">2-oxoglutarate-dependent ethylene/succinate-forming enzyme</fullName>
        <ecNumber evidence="4">1.13.12.19</ecNumber>
        <ecNumber evidence="3">1.14.20.7</ecNumber>
    </recommendedName>
    <alternativeName>
        <fullName evidence="7">2-oxoglutarate dioxygenase (ethylene-forming)</fullName>
    </alternativeName>
    <alternativeName>
        <fullName evidence="8">2-oxoglutarate/L-arginine monooxygenase/decarboxylase (succinate-forming)</fullName>
    </alternativeName>
</protein>